<dbReference type="STRING" id="1424294.Gferi_25465"/>
<keyword evidence="7" id="KW-1185">Reference proteome</keyword>
<keyword evidence="4 6" id="KW-0067">ATP-binding</keyword>
<keyword evidence="2" id="KW-0813">Transport</keyword>
<dbReference type="InterPro" id="IPR003593">
    <property type="entry name" value="AAA+_ATPase"/>
</dbReference>
<dbReference type="InterPro" id="IPR025302">
    <property type="entry name" value="DrrA1/2-like_C"/>
</dbReference>
<evidence type="ECO:0000313" key="6">
    <source>
        <dbReference type="EMBL" id="AOT72606.1"/>
    </source>
</evidence>
<reference evidence="6 7" key="1">
    <citation type="submission" date="2016-09" db="EMBL/GenBank/DDBJ databases">
        <title>Genomic analysis reveals versatility of anaerobic energy metabolism of Geosporobacter ferrireducens IRF9 of phylum Firmicutes.</title>
        <authorList>
            <person name="Kim S.-J."/>
        </authorList>
    </citation>
    <scope>NUCLEOTIDE SEQUENCE [LARGE SCALE GENOMIC DNA]</scope>
    <source>
        <strain evidence="6 7">IRF9</strain>
    </source>
</reference>
<dbReference type="PANTHER" id="PTHR43335:SF4">
    <property type="entry name" value="ABC TRANSPORTER, ATP-BINDING PROTEIN"/>
    <property type="match status" value="1"/>
</dbReference>
<dbReference type="InterPro" id="IPR027417">
    <property type="entry name" value="P-loop_NTPase"/>
</dbReference>
<dbReference type="InterPro" id="IPR017871">
    <property type="entry name" value="ABC_transporter-like_CS"/>
</dbReference>
<feature type="domain" description="ABC transporter" evidence="5">
    <location>
        <begin position="6"/>
        <end position="233"/>
    </location>
</feature>
<gene>
    <name evidence="6" type="ORF">Gferi_25465</name>
</gene>
<dbReference type="PROSITE" id="PS00211">
    <property type="entry name" value="ABC_TRANSPORTER_1"/>
    <property type="match status" value="1"/>
</dbReference>
<name>A0A1D8GNT3_9FIRM</name>
<dbReference type="GO" id="GO:0005524">
    <property type="term" value="F:ATP binding"/>
    <property type="evidence" value="ECO:0007669"/>
    <property type="project" value="UniProtKB-KW"/>
</dbReference>
<dbReference type="KEGG" id="gfe:Gferi_25465"/>
<dbReference type="InterPro" id="IPR003439">
    <property type="entry name" value="ABC_transporter-like_ATP-bd"/>
</dbReference>
<dbReference type="SUPFAM" id="SSF52540">
    <property type="entry name" value="P-loop containing nucleoside triphosphate hydrolases"/>
    <property type="match status" value="1"/>
</dbReference>
<dbReference type="OrthoDB" id="9809205at2"/>
<dbReference type="SMART" id="SM00382">
    <property type="entry name" value="AAA"/>
    <property type="match status" value="1"/>
</dbReference>
<accession>A0A1D8GNT3</accession>
<dbReference type="GO" id="GO:0016887">
    <property type="term" value="F:ATP hydrolysis activity"/>
    <property type="evidence" value="ECO:0007669"/>
    <property type="project" value="InterPro"/>
</dbReference>
<evidence type="ECO:0000259" key="5">
    <source>
        <dbReference type="PROSITE" id="PS50893"/>
    </source>
</evidence>
<evidence type="ECO:0000256" key="1">
    <source>
        <dbReference type="ARBA" id="ARBA00005417"/>
    </source>
</evidence>
<sequence>MSEYIIETSGLTRRFGEHVSVDHIDLRVPEGKIYGFLGANGAGKTTTIRMLLSLIHSDEGSIQIMGRSLRRDREAILRNVGSLVESPSYYRHLSAYKNLKIISELMGLPERNISEVLDTVRLTPYAQQTVKGYSLGMKQRLGIAQALIRKPRILILDEPINGLDPAGIQEIRNLMLSLSHEQGITIFLSSHILSEIQSISDYVGIIQNGKLIFQDRIEELKKNSQTRLSIITDHPDEAYRALSAHGAEVELKNNELLIPITEGMSQAEIFKLLQPYSVQHVSEHTASLEDIFLQLTGKGESL</sequence>
<evidence type="ECO:0000256" key="4">
    <source>
        <dbReference type="ARBA" id="ARBA00022840"/>
    </source>
</evidence>
<evidence type="ECO:0000313" key="7">
    <source>
        <dbReference type="Proteomes" id="UP000095743"/>
    </source>
</evidence>
<dbReference type="Pfam" id="PF13732">
    <property type="entry name" value="DrrA1-3_C"/>
    <property type="match status" value="1"/>
</dbReference>
<keyword evidence="3" id="KW-0547">Nucleotide-binding</keyword>
<dbReference type="RefSeq" id="WP_069980915.1">
    <property type="nucleotide sequence ID" value="NZ_CP017269.1"/>
</dbReference>
<organism evidence="6 7">
    <name type="scientific">Geosporobacter ferrireducens</name>
    <dbReference type="NCBI Taxonomy" id="1424294"/>
    <lineage>
        <taxon>Bacteria</taxon>
        <taxon>Bacillati</taxon>
        <taxon>Bacillota</taxon>
        <taxon>Clostridia</taxon>
        <taxon>Peptostreptococcales</taxon>
        <taxon>Thermotaleaceae</taxon>
        <taxon>Geosporobacter</taxon>
    </lineage>
</organism>
<dbReference type="Proteomes" id="UP000095743">
    <property type="component" value="Chromosome"/>
</dbReference>
<evidence type="ECO:0000256" key="2">
    <source>
        <dbReference type="ARBA" id="ARBA00022448"/>
    </source>
</evidence>
<proteinExistence type="inferred from homology"/>
<dbReference type="Pfam" id="PF00005">
    <property type="entry name" value="ABC_tran"/>
    <property type="match status" value="1"/>
</dbReference>
<dbReference type="AlphaFoldDB" id="A0A1D8GNT3"/>
<dbReference type="Gene3D" id="3.40.50.300">
    <property type="entry name" value="P-loop containing nucleotide triphosphate hydrolases"/>
    <property type="match status" value="1"/>
</dbReference>
<comment type="similarity">
    <text evidence="1">Belongs to the ABC transporter superfamily.</text>
</comment>
<evidence type="ECO:0000256" key="3">
    <source>
        <dbReference type="ARBA" id="ARBA00022741"/>
    </source>
</evidence>
<dbReference type="PROSITE" id="PS50893">
    <property type="entry name" value="ABC_TRANSPORTER_2"/>
    <property type="match status" value="1"/>
</dbReference>
<dbReference type="PANTHER" id="PTHR43335">
    <property type="entry name" value="ABC TRANSPORTER, ATP-BINDING PROTEIN"/>
    <property type="match status" value="1"/>
</dbReference>
<protein>
    <submittedName>
        <fullName evidence="6">Bacitracin ABC transporter ATP-binding protein</fullName>
    </submittedName>
</protein>
<dbReference type="EMBL" id="CP017269">
    <property type="protein sequence ID" value="AOT72606.1"/>
    <property type="molecule type" value="Genomic_DNA"/>
</dbReference>